<accession>A0AAV4V5Z9</accession>
<dbReference type="GO" id="GO:0071897">
    <property type="term" value="P:DNA biosynthetic process"/>
    <property type="evidence" value="ECO:0007669"/>
    <property type="project" value="UniProtKB-ARBA"/>
</dbReference>
<organism evidence="1 2">
    <name type="scientific">Caerostris extrusa</name>
    <name type="common">Bark spider</name>
    <name type="synonym">Caerostris bankana</name>
    <dbReference type="NCBI Taxonomy" id="172846"/>
    <lineage>
        <taxon>Eukaryota</taxon>
        <taxon>Metazoa</taxon>
        <taxon>Ecdysozoa</taxon>
        <taxon>Arthropoda</taxon>
        <taxon>Chelicerata</taxon>
        <taxon>Arachnida</taxon>
        <taxon>Araneae</taxon>
        <taxon>Araneomorphae</taxon>
        <taxon>Entelegynae</taxon>
        <taxon>Araneoidea</taxon>
        <taxon>Araneidae</taxon>
        <taxon>Caerostris</taxon>
    </lineage>
</organism>
<comment type="caution">
    <text evidence="1">The sequence shown here is derived from an EMBL/GenBank/DDBJ whole genome shotgun (WGS) entry which is preliminary data.</text>
</comment>
<keyword evidence="1" id="KW-0540">Nuclease</keyword>
<dbReference type="PANTHER" id="PTHR24559:SF444">
    <property type="entry name" value="REVERSE TRANSCRIPTASE DOMAIN-CONTAINING PROTEIN"/>
    <property type="match status" value="1"/>
</dbReference>
<name>A0AAV4V5Z9_CAEEX</name>
<dbReference type="AlphaFoldDB" id="A0AAV4V5Z9"/>
<gene>
    <name evidence="1" type="primary">TY3B-I_265</name>
    <name evidence="1" type="ORF">CEXT_315701</name>
</gene>
<reference evidence="1 2" key="1">
    <citation type="submission" date="2021-06" db="EMBL/GenBank/DDBJ databases">
        <title>Caerostris extrusa draft genome.</title>
        <authorList>
            <person name="Kono N."/>
            <person name="Arakawa K."/>
        </authorList>
    </citation>
    <scope>NUCLEOTIDE SEQUENCE [LARGE SCALE GENOMIC DNA]</scope>
</reference>
<dbReference type="SUPFAM" id="SSF56672">
    <property type="entry name" value="DNA/RNA polymerases"/>
    <property type="match status" value="1"/>
</dbReference>
<dbReference type="InterPro" id="IPR053134">
    <property type="entry name" value="RNA-dir_DNA_polymerase"/>
</dbReference>
<dbReference type="Proteomes" id="UP001054945">
    <property type="component" value="Unassembled WGS sequence"/>
</dbReference>
<keyword evidence="1" id="KW-0255">Endonuclease</keyword>
<dbReference type="Gene3D" id="3.10.10.10">
    <property type="entry name" value="HIV Type 1 Reverse Transcriptase, subunit A, domain 1"/>
    <property type="match status" value="1"/>
</dbReference>
<evidence type="ECO:0000313" key="2">
    <source>
        <dbReference type="Proteomes" id="UP001054945"/>
    </source>
</evidence>
<dbReference type="InterPro" id="IPR043502">
    <property type="entry name" value="DNA/RNA_pol_sf"/>
</dbReference>
<protein>
    <submittedName>
        <fullName evidence="1">Endonuclease</fullName>
    </submittedName>
</protein>
<evidence type="ECO:0000313" key="1">
    <source>
        <dbReference type="EMBL" id="GIY65562.1"/>
    </source>
</evidence>
<sequence length="303" mass="34132">MNFYSISIESQPTSLFKVSICGSRETVFAGTRTTYSIGEKLYHFLKKSGLIFNNGTVDMALADGHVQKTEILTTTVDIDVKGKVIPATLIVLKTAKGNRIRHEADFLVRQESFWIFRKHIDMSQELLTNNLISLQLLQSLWEMPPASHPCTPASHFEKMGVSISQNNNGQNSIPCSKDMKNVSNQGKNQPLSSNIESILEIISPFPVPPYRMSPAKKEILKQEIDRLLAEGIIEQCESLYASPVVLILKSNGTMRLCIDDWKLNSITVPDSYPLPRIDDLLNSNDDRKPVPEFQPWSPWLRDS</sequence>
<keyword evidence="2" id="KW-1185">Reference proteome</keyword>
<dbReference type="PANTHER" id="PTHR24559">
    <property type="entry name" value="TRANSPOSON TY3-I GAG-POL POLYPROTEIN"/>
    <property type="match status" value="1"/>
</dbReference>
<dbReference type="EMBL" id="BPLR01014004">
    <property type="protein sequence ID" value="GIY65562.1"/>
    <property type="molecule type" value="Genomic_DNA"/>
</dbReference>
<keyword evidence="1" id="KW-0378">Hydrolase</keyword>
<dbReference type="GO" id="GO:0004519">
    <property type="term" value="F:endonuclease activity"/>
    <property type="evidence" value="ECO:0007669"/>
    <property type="project" value="UniProtKB-KW"/>
</dbReference>
<proteinExistence type="predicted"/>